<evidence type="ECO:0000313" key="2">
    <source>
        <dbReference type="Proteomes" id="UP000729913"/>
    </source>
</evidence>
<comment type="caution">
    <text evidence="1">The sequence shown here is derived from an EMBL/GenBank/DDBJ whole genome shotgun (WGS) entry which is preliminary data.</text>
</comment>
<dbReference type="Proteomes" id="UP000729913">
    <property type="component" value="Unassembled WGS sequence"/>
</dbReference>
<name>A0A8J5VDF4_9HYME</name>
<sequence>MFITMSMEKLYIWFNEPHHRSANAAATVTRTRPRIQSRAVNGRQCLGYTTVKLSFTEIPCTLAQFHSLLMF</sequence>
<reference evidence="1" key="1">
    <citation type="submission" date="2020-03" db="EMBL/GenBank/DDBJ databases">
        <authorList>
            <person name="Chebbi M.A."/>
            <person name="Drezen J.M."/>
        </authorList>
    </citation>
    <scope>NUCLEOTIDE SEQUENCE</scope>
    <source>
        <tissue evidence="1">Whole body</tissue>
    </source>
</reference>
<protein>
    <submittedName>
        <fullName evidence="1">Uncharacterized protein</fullName>
    </submittedName>
</protein>
<accession>A0A8J5VDF4</accession>
<evidence type="ECO:0000313" key="1">
    <source>
        <dbReference type="EMBL" id="KAG8041944.1"/>
    </source>
</evidence>
<keyword evidence="2" id="KW-1185">Reference proteome</keyword>
<dbReference type="EMBL" id="JAAOIC020000006">
    <property type="protein sequence ID" value="KAG8041944.1"/>
    <property type="molecule type" value="Genomic_DNA"/>
</dbReference>
<reference evidence="1" key="2">
    <citation type="submission" date="2021-04" db="EMBL/GenBank/DDBJ databases">
        <title>Genome-wide patterns of bracovirus chromosomal integration into multiple host tissues during parasitism.</title>
        <authorList>
            <person name="Chebbi M.A.C."/>
        </authorList>
    </citation>
    <scope>NUCLEOTIDE SEQUENCE</scope>
    <source>
        <tissue evidence="1">Whole body</tissue>
    </source>
</reference>
<dbReference type="AlphaFoldDB" id="A0A8J5VDF4"/>
<organism evidence="1 2">
    <name type="scientific">Cotesia typhae</name>
    <dbReference type="NCBI Taxonomy" id="2053667"/>
    <lineage>
        <taxon>Eukaryota</taxon>
        <taxon>Metazoa</taxon>
        <taxon>Ecdysozoa</taxon>
        <taxon>Arthropoda</taxon>
        <taxon>Hexapoda</taxon>
        <taxon>Insecta</taxon>
        <taxon>Pterygota</taxon>
        <taxon>Neoptera</taxon>
        <taxon>Endopterygota</taxon>
        <taxon>Hymenoptera</taxon>
        <taxon>Apocrita</taxon>
        <taxon>Ichneumonoidea</taxon>
        <taxon>Braconidae</taxon>
        <taxon>Microgastrinae</taxon>
        <taxon>Cotesia</taxon>
    </lineage>
</organism>
<gene>
    <name evidence="1" type="ORF">G9C98_007248</name>
</gene>
<proteinExistence type="predicted"/>